<dbReference type="GO" id="GO:0009252">
    <property type="term" value="P:peptidoglycan biosynthetic process"/>
    <property type="evidence" value="ECO:0007669"/>
    <property type="project" value="UniProtKB-UniRule"/>
</dbReference>
<dbReference type="PANTHER" id="PTHR30518:SF2">
    <property type="entry name" value="ENDOLYTIC MUREIN TRANSGLYCOSYLASE"/>
    <property type="match status" value="1"/>
</dbReference>
<evidence type="ECO:0000256" key="3">
    <source>
        <dbReference type="ARBA" id="ARBA00022989"/>
    </source>
</evidence>
<dbReference type="EC" id="4.2.2.29" evidence="7"/>
<dbReference type="EMBL" id="DRMS01000139">
    <property type="protein sequence ID" value="HFC91825.1"/>
    <property type="molecule type" value="Genomic_DNA"/>
</dbReference>
<dbReference type="Gene3D" id="3.30.1490.480">
    <property type="entry name" value="Endolytic murein transglycosylase"/>
    <property type="match status" value="1"/>
</dbReference>
<dbReference type="Gene3D" id="3.30.160.60">
    <property type="entry name" value="Classic Zinc Finger"/>
    <property type="match status" value="1"/>
</dbReference>
<dbReference type="GO" id="GO:0071555">
    <property type="term" value="P:cell wall organization"/>
    <property type="evidence" value="ECO:0007669"/>
    <property type="project" value="UniProtKB-KW"/>
</dbReference>
<dbReference type="NCBIfam" id="TIGR00247">
    <property type="entry name" value="endolytic transglycosylase MltG"/>
    <property type="match status" value="1"/>
</dbReference>
<accession>A0A7V2SZ77</accession>
<dbReference type="GO" id="GO:0008932">
    <property type="term" value="F:lytic endotransglycosylase activity"/>
    <property type="evidence" value="ECO:0007669"/>
    <property type="project" value="UniProtKB-UniRule"/>
</dbReference>
<dbReference type="Pfam" id="PF02618">
    <property type="entry name" value="YceG"/>
    <property type="match status" value="1"/>
</dbReference>
<keyword evidence="3 7" id="KW-1133">Transmembrane helix</keyword>
<sequence>MKVIKWLFFLLIIIVGIIGIVANNFYQEYISQKLTHDVPSFSIKKGSNIRQVAKDLAQQDLFKPAIAFTILAKLSKQDRKIKAGEFSLKKGMTAEDVLNHFISGATIQYQTTLIEGKVFKEIVEIIKADSNLKQTLSDHDYKNIMKLMGTEEGKKYSNPEGWFFPDTYSYPRNTTDLQFLKRSHQAMLKKLKKEWKGRKQYKGINTIYDALILASIVEKETGQSSERPMIARVFINRLEKGMMLQTDPTIIYGLGESFDGNIRKRDLKKDNPYNTYTRTGLTPTPITTPGAEDIKAVFHPADSKALYFVARGDGTSYFSETYSEHKKAVRRYQLRRNKK</sequence>
<gene>
    <name evidence="7 8" type="primary">mltG</name>
    <name evidence="8" type="ORF">ENJ51_03345</name>
</gene>
<keyword evidence="4 7" id="KW-0472">Membrane</keyword>
<dbReference type="InterPro" id="IPR003770">
    <property type="entry name" value="MLTG-like"/>
</dbReference>
<evidence type="ECO:0000256" key="1">
    <source>
        <dbReference type="ARBA" id="ARBA00022475"/>
    </source>
</evidence>
<proteinExistence type="inferred from homology"/>
<reference evidence="8" key="1">
    <citation type="journal article" date="2020" name="mSystems">
        <title>Genome- and Community-Level Interaction Insights into Carbon Utilization and Element Cycling Functions of Hydrothermarchaeota in Hydrothermal Sediment.</title>
        <authorList>
            <person name="Zhou Z."/>
            <person name="Liu Y."/>
            <person name="Xu W."/>
            <person name="Pan J."/>
            <person name="Luo Z.H."/>
            <person name="Li M."/>
        </authorList>
    </citation>
    <scope>NUCLEOTIDE SEQUENCE [LARGE SCALE GENOMIC DNA]</scope>
    <source>
        <strain evidence="8">HyVt-493</strain>
    </source>
</reference>
<dbReference type="CDD" id="cd08010">
    <property type="entry name" value="MltG_like"/>
    <property type="match status" value="1"/>
</dbReference>
<organism evidence="8">
    <name type="scientific">Leucothrix mucor</name>
    <dbReference type="NCBI Taxonomy" id="45248"/>
    <lineage>
        <taxon>Bacteria</taxon>
        <taxon>Pseudomonadati</taxon>
        <taxon>Pseudomonadota</taxon>
        <taxon>Gammaproteobacteria</taxon>
        <taxon>Thiotrichales</taxon>
        <taxon>Thiotrichaceae</taxon>
        <taxon>Leucothrix</taxon>
    </lineage>
</organism>
<dbReference type="HAMAP" id="MF_02065">
    <property type="entry name" value="MltG"/>
    <property type="match status" value="1"/>
</dbReference>
<evidence type="ECO:0000313" key="8">
    <source>
        <dbReference type="EMBL" id="HFC91825.1"/>
    </source>
</evidence>
<comment type="catalytic activity">
    <reaction evidence="7">
        <text>a peptidoglycan chain = a peptidoglycan chain with N-acetyl-1,6-anhydromuramyl-[peptide] at the reducing end + a peptidoglycan chain with N-acetylglucosamine at the non-reducing end.</text>
        <dbReference type="EC" id="4.2.2.29"/>
    </reaction>
</comment>
<keyword evidence="7" id="KW-0997">Cell inner membrane</keyword>
<protein>
    <recommendedName>
        <fullName evidence="7">Endolytic murein transglycosylase</fullName>
        <ecNumber evidence="7">4.2.2.29</ecNumber>
    </recommendedName>
    <alternativeName>
        <fullName evidence="7">Peptidoglycan lytic transglycosylase</fullName>
    </alternativeName>
    <alternativeName>
        <fullName evidence="7">Peptidoglycan polymerization terminase</fullName>
    </alternativeName>
</protein>
<comment type="function">
    <text evidence="7">Functions as a peptidoglycan terminase that cleaves nascent peptidoglycan strands endolytically to terminate their elongation.</text>
</comment>
<keyword evidence="2 7" id="KW-0812">Transmembrane</keyword>
<evidence type="ECO:0000256" key="4">
    <source>
        <dbReference type="ARBA" id="ARBA00023136"/>
    </source>
</evidence>
<name>A0A7V2SZ77_LEUMU</name>
<comment type="similarity">
    <text evidence="7">Belongs to the transglycosylase MltG family.</text>
</comment>
<dbReference type="GO" id="GO:0005886">
    <property type="term" value="C:plasma membrane"/>
    <property type="evidence" value="ECO:0007669"/>
    <property type="project" value="UniProtKB-SubCell"/>
</dbReference>
<comment type="subcellular location">
    <subcellularLocation>
        <location evidence="7">Cell inner membrane</location>
        <topology evidence="7">Single-pass membrane protein</topology>
    </subcellularLocation>
</comment>
<feature type="site" description="Important for catalytic activity" evidence="7">
    <location>
        <position position="220"/>
    </location>
</feature>
<dbReference type="Proteomes" id="UP000885750">
    <property type="component" value="Unassembled WGS sequence"/>
</dbReference>
<keyword evidence="1 7" id="KW-1003">Cell membrane</keyword>
<feature type="transmembrane region" description="Helical" evidence="7">
    <location>
        <begin position="6"/>
        <end position="26"/>
    </location>
</feature>
<keyword evidence="5 7" id="KW-0456">Lyase</keyword>
<keyword evidence="6 7" id="KW-0961">Cell wall biogenesis/degradation</keyword>
<evidence type="ECO:0000256" key="2">
    <source>
        <dbReference type="ARBA" id="ARBA00022692"/>
    </source>
</evidence>
<dbReference type="PANTHER" id="PTHR30518">
    <property type="entry name" value="ENDOLYTIC MUREIN TRANSGLYCOSYLASE"/>
    <property type="match status" value="1"/>
</dbReference>
<dbReference type="AlphaFoldDB" id="A0A7V2SZ77"/>
<comment type="caution">
    <text evidence="8">The sequence shown here is derived from an EMBL/GenBank/DDBJ whole genome shotgun (WGS) entry which is preliminary data.</text>
</comment>
<evidence type="ECO:0000256" key="6">
    <source>
        <dbReference type="ARBA" id="ARBA00023316"/>
    </source>
</evidence>
<evidence type="ECO:0000256" key="5">
    <source>
        <dbReference type="ARBA" id="ARBA00023239"/>
    </source>
</evidence>
<evidence type="ECO:0000256" key="7">
    <source>
        <dbReference type="HAMAP-Rule" id="MF_02065"/>
    </source>
</evidence>